<evidence type="ECO:0000256" key="1">
    <source>
        <dbReference type="ARBA" id="ARBA00023002"/>
    </source>
</evidence>
<dbReference type="Pfam" id="PF03807">
    <property type="entry name" value="F420_oxidored"/>
    <property type="match status" value="1"/>
</dbReference>
<dbReference type="InterPro" id="IPR051267">
    <property type="entry name" value="STEAP_metalloreductase"/>
</dbReference>
<evidence type="ECO:0000259" key="2">
    <source>
        <dbReference type="Pfam" id="PF03807"/>
    </source>
</evidence>
<feature type="domain" description="Pyrroline-5-carboxylate reductase catalytic N-terminal" evidence="2">
    <location>
        <begin position="4"/>
        <end position="89"/>
    </location>
</feature>
<dbReference type="EMBL" id="OMOH01000004">
    <property type="protein sequence ID" value="SPF68378.1"/>
    <property type="molecule type" value="Genomic_DNA"/>
</dbReference>
<keyword evidence="1" id="KW-0560">Oxidoreductase</keyword>
<sequence>MTSVSILGAGSIGSAVATVFAKAGADVQVLARDTAKGADIEGVTVSPLGEPITGDVVVLALPYPAVAEVIDQYGASAFDGRIVVDPTNPVSIPELTALLPAGTSAAAEIAAKLPGARVVKAFNTNFAATIAAGTASNGATTVVLAAGDDTEAKEALRSLVEGGGLAFADGGGLANAVRLEAVGAVGMHLALAGRIGWTGGLLITE</sequence>
<gene>
    <name evidence="3" type="ORF">PROPJV5_1373</name>
</gene>
<dbReference type="InterPro" id="IPR028939">
    <property type="entry name" value="P5C_Rdtase_cat_N"/>
</dbReference>
<dbReference type="Gene3D" id="3.40.50.720">
    <property type="entry name" value="NAD(P)-binding Rossmann-like Domain"/>
    <property type="match status" value="1"/>
</dbReference>
<dbReference type="SUPFAM" id="SSF51735">
    <property type="entry name" value="NAD(P)-binding Rossmann-fold domains"/>
    <property type="match status" value="1"/>
</dbReference>
<dbReference type="PANTHER" id="PTHR14239:SF10">
    <property type="entry name" value="REDUCTASE"/>
    <property type="match status" value="1"/>
</dbReference>
<reference evidence="4" key="1">
    <citation type="submission" date="2018-02" db="EMBL/GenBank/DDBJ databases">
        <authorList>
            <person name="Hornung B."/>
        </authorList>
    </citation>
    <scope>NUCLEOTIDE SEQUENCE [LARGE SCALE GENOMIC DNA]</scope>
</reference>
<dbReference type="InterPro" id="IPR036291">
    <property type="entry name" value="NAD(P)-bd_dom_sf"/>
</dbReference>
<name>A0A375I557_9ACTN</name>
<dbReference type="RefSeq" id="WP_119715534.1">
    <property type="nucleotide sequence ID" value="NZ_OMOH01000004.1"/>
</dbReference>
<evidence type="ECO:0000313" key="4">
    <source>
        <dbReference type="Proteomes" id="UP000265962"/>
    </source>
</evidence>
<keyword evidence="4" id="KW-1185">Reference proteome</keyword>
<proteinExistence type="predicted"/>
<dbReference type="GO" id="GO:0016491">
    <property type="term" value="F:oxidoreductase activity"/>
    <property type="evidence" value="ECO:0007669"/>
    <property type="project" value="UniProtKB-KW"/>
</dbReference>
<dbReference type="OrthoDB" id="5738121at2"/>
<evidence type="ECO:0000313" key="3">
    <source>
        <dbReference type="EMBL" id="SPF68378.1"/>
    </source>
</evidence>
<dbReference type="AlphaFoldDB" id="A0A375I557"/>
<protein>
    <submittedName>
        <fullName evidence="3">NADP oxidoreductase coenzyme F420-dependent</fullName>
    </submittedName>
</protein>
<dbReference type="Proteomes" id="UP000265962">
    <property type="component" value="Unassembled WGS sequence"/>
</dbReference>
<accession>A0A375I557</accession>
<organism evidence="3 4">
    <name type="scientific">Propionibacterium ruminifibrarum</name>
    <dbReference type="NCBI Taxonomy" id="1962131"/>
    <lineage>
        <taxon>Bacteria</taxon>
        <taxon>Bacillati</taxon>
        <taxon>Actinomycetota</taxon>
        <taxon>Actinomycetes</taxon>
        <taxon>Propionibacteriales</taxon>
        <taxon>Propionibacteriaceae</taxon>
        <taxon>Propionibacterium</taxon>
    </lineage>
</organism>
<dbReference type="PANTHER" id="PTHR14239">
    <property type="entry name" value="DUDULIN-RELATED"/>
    <property type="match status" value="1"/>
</dbReference>